<evidence type="ECO:0000313" key="2">
    <source>
        <dbReference type="Proteomes" id="UP000215335"/>
    </source>
</evidence>
<name>A0A232FAX7_9HYME</name>
<organism evidence="1 2">
    <name type="scientific">Trichomalopsis sarcophagae</name>
    <dbReference type="NCBI Taxonomy" id="543379"/>
    <lineage>
        <taxon>Eukaryota</taxon>
        <taxon>Metazoa</taxon>
        <taxon>Ecdysozoa</taxon>
        <taxon>Arthropoda</taxon>
        <taxon>Hexapoda</taxon>
        <taxon>Insecta</taxon>
        <taxon>Pterygota</taxon>
        <taxon>Neoptera</taxon>
        <taxon>Endopterygota</taxon>
        <taxon>Hymenoptera</taxon>
        <taxon>Apocrita</taxon>
        <taxon>Proctotrupomorpha</taxon>
        <taxon>Chalcidoidea</taxon>
        <taxon>Pteromalidae</taxon>
        <taxon>Pteromalinae</taxon>
        <taxon>Trichomalopsis</taxon>
    </lineage>
</organism>
<comment type="caution">
    <text evidence="1">The sequence shown here is derived from an EMBL/GenBank/DDBJ whole genome shotgun (WGS) entry which is preliminary data.</text>
</comment>
<accession>A0A232FAX7</accession>
<reference evidence="1 2" key="1">
    <citation type="journal article" date="2017" name="Curr. Biol.">
        <title>The Evolution of Venom by Co-option of Single-Copy Genes.</title>
        <authorList>
            <person name="Martinson E.O."/>
            <person name="Mrinalini"/>
            <person name="Kelkar Y.D."/>
            <person name="Chang C.H."/>
            <person name="Werren J.H."/>
        </authorList>
    </citation>
    <scope>NUCLEOTIDE SEQUENCE [LARGE SCALE GENOMIC DNA]</scope>
    <source>
        <strain evidence="1 2">Alberta</strain>
        <tissue evidence="1">Whole body</tissue>
    </source>
</reference>
<protein>
    <submittedName>
        <fullName evidence="1">Uncharacterized protein</fullName>
    </submittedName>
</protein>
<sequence>MTYFVLFESISRSLHLLCSRADGNLTTTSSMGRACQKLALQRKKRFASIHTFSMSEVHARTRTGALCDHAKENIKRML</sequence>
<gene>
    <name evidence="1" type="ORF">TSAR_010647</name>
</gene>
<proteinExistence type="predicted"/>
<dbReference type="Proteomes" id="UP000215335">
    <property type="component" value="Unassembled WGS sequence"/>
</dbReference>
<evidence type="ECO:0000313" key="1">
    <source>
        <dbReference type="EMBL" id="OXU27487.1"/>
    </source>
</evidence>
<dbReference type="AlphaFoldDB" id="A0A232FAX7"/>
<dbReference type="EMBL" id="NNAY01000597">
    <property type="protein sequence ID" value="OXU27487.1"/>
    <property type="molecule type" value="Genomic_DNA"/>
</dbReference>
<keyword evidence="2" id="KW-1185">Reference proteome</keyword>